<evidence type="ECO:0000313" key="5">
    <source>
        <dbReference type="Proteomes" id="UP000030752"/>
    </source>
</evidence>
<dbReference type="SUPFAM" id="SSF51197">
    <property type="entry name" value="Clavaminate synthase-like"/>
    <property type="match status" value="1"/>
</dbReference>
<evidence type="ECO:0000256" key="1">
    <source>
        <dbReference type="ARBA" id="ARBA00006336"/>
    </source>
</evidence>
<dbReference type="InterPro" id="IPR032854">
    <property type="entry name" value="ALKBH3"/>
</dbReference>
<dbReference type="Pfam" id="PF13532">
    <property type="entry name" value="2OG-FeII_Oxy_2"/>
    <property type="match status" value="1"/>
</dbReference>
<dbReference type="InterPro" id="IPR037151">
    <property type="entry name" value="AlkB-like_sf"/>
</dbReference>
<dbReference type="Gene3D" id="3.40.50.850">
    <property type="entry name" value="Isochorismatase-like"/>
    <property type="match status" value="1"/>
</dbReference>
<proteinExistence type="inferred from homology"/>
<dbReference type="SUPFAM" id="SSF52499">
    <property type="entry name" value="Isochorismatase-like hydrolases"/>
    <property type="match status" value="1"/>
</dbReference>
<reference evidence="4 5" key="1">
    <citation type="submission" date="2013-03" db="EMBL/GenBank/DDBJ databases">
        <title>The Genome Sequence of Phialophora europaea CBS 101466.</title>
        <authorList>
            <consortium name="The Broad Institute Genomics Platform"/>
            <person name="Cuomo C."/>
            <person name="de Hoog S."/>
            <person name="Gorbushina A."/>
            <person name="Walker B."/>
            <person name="Young S.K."/>
            <person name="Zeng Q."/>
            <person name="Gargeya S."/>
            <person name="Fitzgerald M."/>
            <person name="Haas B."/>
            <person name="Abouelleil A."/>
            <person name="Allen A.W."/>
            <person name="Alvarado L."/>
            <person name="Arachchi H.M."/>
            <person name="Berlin A.M."/>
            <person name="Chapman S.B."/>
            <person name="Gainer-Dewar J."/>
            <person name="Goldberg J."/>
            <person name="Griggs A."/>
            <person name="Gujja S."/>
            <person name="Hansen M."/>
            <person name="Howarth C."/>
            <person name="Imamovic A."/>
            <person name="Ireland A."/>
            <person name="Larimer J."/>
            <person name="McCowan C."/>
            <person name="Murphy C."/>
            <person name="Pearson M."/>
            <person name="Poon T.W."/>
            <person name="Priest M."/>
            <person name="Roberts A."/>
            <person name="Saif S."/>
            <person name="Shea T."/>
            <person name="Sisk P."/>
            <person name="Sykes S."/>
            <person name="Wortman J."/>
            <person name="Nusbaum C."/>
            <person name="Birren B."/>
        </authorList>
    </citation>
    <scope>NUCLEOTIDE SEQUENCE [LARGE SCALE GENOMIC DNA]</scope>
    <source>
        <strain evidence="4 5">CBS 101466</strain>
    </source>
</reference>
<keyword evidence="5" id="KW-1185">Reference proteome</keyword>
<feature type="region of interest" description="Disordered" evidence="2">
    <location>
        <begin position="267"/>
        <end position="495"/>
    </location>
</feature>
<dbReference type="InterPro" id="IPR000868">
    <property type="entry name" value="Isochorismatase-like_dom"/>
</dbReference>
<feature type="domain" description="Fe2OG dioxygenase" evidence="3">
    <location>
        <begin position="596"/>
        <end position="717"/>
    </location>
</feature>
<sequence>MLFPSGSIPAGPAIEPQKALLLIDFQEEFVDQDNGKLPVPNVGDFVGKLPSLIAKFRSKGSVVFVRTEFREPRSALYPELACHNILLQDTLIRGIRSEDGEVRRHQRGRSSGTLKPTDPEAFLQAGPEDRRACRANTPGVEFCEVIAPAFDPERDLSVVKSHYSAFTETSLLLQLRTRMIQHVYVAGSLSNISVYATVLDAVRHGIEVTLIEDCLGYRNALCHEEAVRQMADVMGAVGTDHQELMDDLAGLLGDVIHEEDFSTRFHVSIGPPAVKRNSPAPPREPVSPEQRKQRVEDWISDNGPGDGVTVEKPLEAYGGSSKLEVDPLVESDSRSHPRSPVINSRLGTPEFSPPRKRSTQELDDIDDETRQSKYVHKPSLRRTPSDTRSDSRYKVNRTRIRGSRPSRESSNRPVTPSSLKALGIPGTPGEPRGSPPLSSDADTGSRSLTSPSAPKTMDDAIPSTLDKTAPHKALRSEAPKLSGNPPARKRKAKNSMSLVGPAEIIGEGDCLLSAPVISHVAADAAFYTLKRTVQWQKMYHRTGEVPRLVAVQGENQDDGESEPIYRHPADESPEMLPFDDTVNMLRFACEKRVGHPLNHALIQYYRNGEDNISEHSDKTLDIVRGSSIVNVSLGAQRILTIRTKKDTALRADTDGEEQPRITQRIPLMHNSIFILGQSTNQYWLHSVRADKRPESQKALEELAYGGERISLTFRQIGTFVNKRAKTIWGQGATSKSQAQANPLLVGEAAEREGENMIRAFGQENHQSTGWDWDKWYRQGFDVINFETKAT</sequence>
<evidence type="ECO:0000259" key="3">
    <source>
        <dbReference type="PROSITE" id="PS51471"/>
    </source>
</evidence>
<dbReference type="VEuPathDB" id="FungiDB:HMPREF1541_07663"/>
<feature type="compositionally biased region" description="Basic and acidic residues" evidence="2">
    <location>
        <begin position="383"/>
        <end position="393"/>
    </location>
</feature>
<dbReference type="Proteomes" id="UP000030752">
    <property type="component" value="Unassembled WGS sequence"/>
</dbReference>
<dbReference type="OrthoDB" id="445341at2759"/>
<protein>
    <recommendedName>
        <fullName evidence="3">Fe2OG dioxygenase domain-containing protein</fullName>
    </recommendedName>
</protein>
<dbReference type="RefSeq" id="XP_008720209.1">
    <property type="nucleotide sequence ID" value="XM_008721987.1"/>
</dbReference>
<dbReference type="PANTHER" id="PTHR31212:SF5">
    <property type="entry name" value="ISOCHORISMATASE FAMILY PROTEIN FAMILY (AFU_ORTHOLOGUE AFUA_3G14500)"/>
    <property type="match status" value="1"/>
</dbReference>
<dbReference type="InterPro" id="IPR005123">
    <property type="entry name" value="Oxoglu/Fe-dep_dioxygenase_dom"/>
</dbReference>
<evidence type="ECO:0000313" key="4">
    <source>
        <dbReference type="EMBL" id="ETN38040.1"/>
    </source>
</evidence>
<dbReference type="Pfam" id="PF00857">
    <property type="entry name" value="Isochorismatase"/>
    <property type="match status" value="1"/>
</dbReference>
<dbReference type="InterPro" id="IPR027450">
    <property type="entry name" value="AlkB-like"/>
</dbReference>
<dbReference type="STRING" id="1220924.W2RNY8"/>
<gene>
    <name evidence="4" type="ORF">HMPREF1541_07663</name>
</gene>
<dbReference type="eggNOG" id="ENOG502QRZN">
    <property type="taxonomic scope" value="Eukaryota"/>
</dbReference>
<name>W2RNY8_CYPE1</name>
<comment type="similarity">
    <text evidence="1">Belongs to the isochorismatase family.</text>
</comment>
<feature type="region of interest" description="Disordered" evidence="2">
    <location>
        <begin position="98"/>
        <end position="128"/>
    </location>
</feature>
<evidence type="ECO:0000256" key="2">
    <source>
        <dbReference type="SAM" id="MobiDB-lite"/>
    </source>
</evidence>
<dbReference type="Gene3D" id="2.60.120.590">
    <property type="entry name" value="Alpha-ketoglutarate-dependent dioxygenase AlkB-like"/>
    <property type="match status" value="1"/>
</dbReference>
<dbReference type="HOGENOM" id="CLU_005335_0_0_1"/>
<feature type="compositionally biased region" description="Basic residues" evidence="2">
    <location>
        <begin position="394"/>
        <end position="404"/>
    </location>
</feature>
<dbReference type="InterPro" id="IPR036380">
    <property type="entry name" value="Isochorismatase-like_sf"/>
</dbReference>
<dbReference type="CDD" id="cd00431">
    <property type="entry name" value="cysteine_hydrolases"/>
    <property type="match status" value="1"/>
</dbReference>
<dbReference type="PANTHER" id="PTHR31212">
    <property type="entry name" value="ALPHA-KETOGLUTARATE-DEPENDENT DIOXYGENASE ALKB HOMOLOG 3"/>
    <property type="match status" value="1"/>
</dbReference>
<organism evidence="4 5">
    <name type="scientific">Cyphellophora europaea (strain CBS 101466)</name>
    <name type="common">Phialophora europaea</name>
    <dbReference type="NCBI Taxonomy" id="1220924"/>
    <lineage>
        <taxon>Eukaryota</taxon>
        <taxon>Fungi</taxon>
        <taxon>Dikarya</taxon>
        <taxon>Ascomycota</taxon>
        <taxon>Pezizomycotina</taxon>
        <taxon>Eurotiomycetes</taxon>
        <taxon>Chaetothyriomycetidae</taxon>
        <taxon>Chaetothyriales</taxon>
        <taxon>Cyphellophoraceae</taxon>
        <taxon>Cyphellophora</taxon>
    </lineage>
</organism>
<dbReference type="GeneID" id="19975002"/>
<feature type="compositionally biased region" description="Polar residues" evidence="2">
    <location>
        <begin position="436"/>
        <end position="453"/>
    </location>
</feature>
<accession>W2RNY8</accession>
<dbReference type="PROSITE" id="PS51471">
    <property type="entry name" value="FE2OG_OXY"/>
    <property type="match status" value="1"/>
</dbReference>
<dbReference type="InParanoid" id="W2RNY8"/>
<dbReference type="AlphaFoldDB" id="W2RNY8"/>
<dbReference type="GO" id="GO:0006307">
    <property type="term" value="P:DNA alkylation repair"/>
    <property type="evidence" value="ECO:0007669"/>
    <property type="project" value="InterPro"/>
</dbReference>
<dbReference type="EMBL" id="KB822723">
    <property type="protein sequence ID" value="ETN38040.1"/>
    <property type="molecule type" value="Genomic_DNA"/>
</dbReference>
<dbReference type="GO" id="GO:0051213">
    <property type="term" value="F:dioxygenase activity"/>
    <property type="evidence" value="ECO:0007669"/>
    <property type="project" value="InterPro"/>
</dbReference>